<sequence>MARRPSTASVPSMRRSESSNGPSTPTATLRKLTPNSRRPAATRLPDYDANLEPDELFTKHTISEVKFVQQQLRANADAKQEELRLMVGERYRDLLQASTSIISIAKSSQGVQSSLAEASSSIRRQHEPPVQKKRTTSGEANDVELQMLQQLSAHIKLLLDTPEHLWRMMEKRQYYTAAWLFLLARVVHRALLEDGEDEEESWGSYDIQVANQFPLVTRQWEIVSQFRSQIIQKATMSLREYLLSPEEACSALVTLHLLESRPLLETLSVLLSQRARILRTMFSWPSPVASSSTMPTVEQANGHAPDQKPAASAREIRQATHAALEAIARTVTTVHTVYHPSDSSKPLISQVLHHIQADHAKSSGFQDLPHELQLTTQSLLHTLPSSTHFAFLPDNLRLYKPYVDLHSSSTSICPSSLEERLDQWFQKAVGDLKDSSERWVGELTAVKDVWNVRTWIRKWLFAHSNLKPETLRLVSSTLDGVYRTRVVELWEASFVEAEQAFRQRLTSALESLKDSTIPLTDKFITDFLFQSPPLPGSQATGVVSSPTDAAMDKYQSALRKRLVGRTRLLDEVLAVLENCVGVLQRDLAFISAGAGHDEILSSELQRGYQSHSETLFSGVYEVLESCMEQGSSPEGIDNIDDMVLLSRVTNELATSSFAEFLVWERPVLDEFRQRLRALHDKMIDRWRTCIVSQILERYLHAPSNRDTAGPRIVLPSLAPSPSLVCCLVDLSNAIQRFGVREDVDMGVAYTAPTVRLFVEQFVDGCNAASDNATLWNFLFLRLFVDRWSSESEDWKGIRDRLDMKLQEVAVTDDLRVDVEQRVWQYLLRTQLLFASMLPFEQAGKSPTDKLASLLSLGLPEKSSQDEYKPAIQLAKPSPRFGLLLVSSTNVGSATVKTVA</sequence>
<dbReference type="GO" id="GO:0017119">
    <property type="term" value="C:Golgi transport complex"/>
    <property type="evidence" value="ECO:0007669"/>
    <property type="project" value="InterPro"/>
</dbReference>
<dbReference type="PANTHER" id="PTHR31658:SF0">
    <property type="entry name" value="CONSERVED OLIGOMERIC GOLGI COMPLEX SUBUNIT 1"/>
    <property type="match status" value="1"/>
</dbReference>
<proteinExistence type="inferred from homology"/>
<keyword evidence="6" id="KW-0333">Golgi apparatus</keyword>
<accession>A0A5C3QVR4</accession>
<feature type="region of interest" description="Disordered" evidence="8">
    <location>
        <begin position="1"/>
        <end position="47"/>
    </location>
</feature>
<dbReference type="GO" id="GO:0006891">
    <property type="term" value="P:intra-Golgi vesicle-mediated transport"/>
    <property type="evidence" value="ECO:0007669"/>
    <property type="project" value="InterPro"/>
</dbReference>
<keyword evidence="10" id="KW-1185">Reference proteome</keyword>
<comment type="similarity">
    <text evidence="2">Belongs to the COG1 family.</text>
</comment>
<protein>
    <recommendedName>
        <fullName evidence="3">Conserved oligomeric Golgi complex subunit 1</fullName>
    </recommendedName>
</protein>
<reference evidence="9 10" key="1">
    <citation type="journal article" date="2019" name="Nat. Ecol. Evol.">
        <title>Megaphylogeny resolves global patterns of mushroom evolution.</title>
        <authorList>
            <person name="Varga T."/>
            <person name="Krizsan K."/>
            <person name="Foldi C."/>
            <person name="Dima B."/>
            <person name="Sanchez-Garcia M."/>
            <person name="Sanchez-Ramirez S."/>
            <person name="Szollosi G.J."/>
            <person name="Szarkandi J.G."/>
            <person name="Papp V."/>
            <person name="Albert L."/>
            <person name="Andreopoulos W."/>
            <person name="Angelini C."/>
            <person name="Antonin V."/>
            <person name="Barry K.W."/>
            <person name="Bougher N.L."/>
            <person name="Buchanan P."/>
            <person name="Buyck B."/>
            <person name="Bense V."/>
            <person name="Catcheside P."/>
            <person name="Chovatia M."/>
            <person name="Cooper J."/>
            <person name="Damon W."/>
            <person name="Desjardin D."/>
            <person name="Finy P."/>
            <person name="Geml J."/>
            <person name="Haridas S."/>
            <person name="Hughes K."/>
            <person name="Justo A."/>
            <person name="Karasinski D."/>
            <person name="Kautmanova I."/>
            <person name="Kiss B."/>
            <person name="Kocsube S."/>
            <person name="Kotiranta H."/>
            <person name="LaButti K.M."/>
            <person name="Lechner B.E."/>
            <person name="Liimatainen K."/>
            <person name="Lipzen A."/>
            <person name="Lukacs Z."/>
            <person name="Mihaltcheva S."/>
            <person name="Morgado L.N."/>
            <person name="Niskanen T."/>
            <person name="Noordeloos M.E."/>
            <person name="Ohm R.A."/>
            <person name="Ortiz-Santana B."/>
            <person name="Ovrebo C."/>
            <person name="Racz N."/>
            <person name="Riley R."/>
            <person name="Savchenko A."/>
            <person name="Shiryaev A."/>
            <person name="Soop K."/>
            <person name="Spirin V."/>
            <person name="Szebenyi C."/>
            <person name="Tomsovsky M."/>
            <person name="Tulloss R.E."/>
            <person name="Uehling J."/>
            <person name="Grigoriev I.V."/>
            <person name="Vagvolgyi C."/>
            <person name="Papp T."/>
            <person name="Martin F.M."/>
            <person name="Miettinen O."/>
            <person name="Hibbett D.S."/>
            <person name="Nagy L.G."/>
        </authorList>
    </citation>
    <scope>NUCLEOTIDE SEQUENCE [LARGE SCALE GENOMIC DNA]</scope>
    <source>
        <strain evidence="9 10">CBS 309.79</strain>
    </source>
</reference>
<feature type="region of interest" description="Disordered" evidence="8">
    <location>
        <begin position="293"/>
        <end position="313"/>
    </location>
</feature>
<comment type="subcellular location">
    <subcellularLocation>
        <location evidence="1">Golgi apparatus membrane</location>
        <topology evidence="1">Peripheral membrane protein</topology>
    </subcellularLocation>
</comment>
<dbReference type="PANTHER" id="PTHR31658">
    <property type="entry name" value="CONSERVED OLIGOMERIC GOLGI COMPLEX SUBUNIT 1"/>
    <property type="match status" value="1"/>
</dbReference>
<dbReference type="Proteomes" id="UP000305067">
    <property type="component" value="Unassembled WGS sequence"/>
</dbReference>
<dbReference type="GO" id="GO:0015031">
    <property type="term" value="P:protein transport"/>
    <property type="evidence" value="ECO:0007669"/>
    <property type="project" value="UniProtKB-KW"/>
</dbReference>
<feature type="compositionally biased region" description="Polar residues" evidence="8">
    <location>
        <begin position="18"/>
        <end position="27"/>
    </location>
</feature>
<dbReference type="OrthoDB" id="46189at2759"/>
<evidence type="ECO:0000256" key="3">
    <source>
        <dbReference type="ARBA" id="ARBA00020978"/>
    </source>
</evidence>
<keyword evidence="5" id="KW-0653">Protein transport</keyword>
<dbReference type="STRING" id="1884261.A0A5C3QVR4"/>
<organism evidence="9 10">
    <name type="scientific">Pterulicium gracile</name>
    <dbReference type="NCBI Taxonomy" id="1884261"/>
    <lineage>
        <taxon>Eukaryota</taxon>
        <taxon>Fungi</taxon>
        <taxon>Dikarya</taxon>
        <taxon>Basidiomycota</taxon>
        <taxon>Agaricomycotina</taxon>
        <taxon>Agaricomycetes</taxon>
        <taxon>Agaricomycetidae</taxon>
        <taxon>Agaricales</taxon>
        <taxon>Pleurotineae</taxon>
        <taxon>Pterulaceae</taxon>
        <taxon>Pterulicium</taxon>
    </lineage>
</organism>
<evidence type="ECO:0000256" key="1">
    <source>
        <dbReference type="ARBA" id="ARBA00004395"/>
    </source>
</evidence>
<name>A0A5C3QVR4_9AGAR</name>
<dbReference type="AlphaFoldDB" id="A0A5C3QVR4"/>
<evidence type="ECO:0000256" key="7">
    <source>
        <dbReference type="ARBA" id="ARBA00023136"/>
    </source>
</evidence>
<keyword evidence="4" id="KW-0813">Transport</keyword>
<evidence type="ECO:0000256" key="2">
    <source>
        <dbReference type="ARBA" id="ARBA00006653"/>
    </source>
</evidence>
<evidence type="ECO:0000256" key="5">
    <source>
        <dbReference type="ARBA" id="ARBA00022927"/>
    </source>
</evidence>
<evidence type="ECO:0000256" key="6">
    <source>
        <dbReference type="ARBA" id="ARBA00023034"/>
    </source>
</evidence>
<dbReference type="Pfam" id="PF08700">
    <property type="entry name" value="VPS51_Exo84_N"/>
    <property type="match status" value="1"/>
</dbReference>
<evidence type="ECO:0000256" key="8">
    <source>
        <dbReference type="SAM" id="MobiDB-lite"/>
    </source>
</evidence>
<feature type="compositionally biased region" description="Polar residues" evidence="8">
    <location>
        <begin position="1"/>
        <end position="10"/>
    </location>
</feature>
<evidence type="ECO:0000313" key="10">
    <source>
        <dbReference type="Proteomes" id="UP000305067"/>
    </source>
</evidence>
<dbReference type="EMBL" id="ML178815">
    <property type="protein sequence ID" value="TFL06106.1"/>
    <property type="molecule type" value="Genomic_DNA"/>
</dbReference>
<feature type="region of interest" description="Disordered" evidence="8">
    <location>
        <begin position="115"/>
        <end position="138"/>
    </location>
</feature>
<gene>
    <name evidence="9" type="ORF">BDV98DRAFT_138269</name>
</gene>
<evidence type="ECO:0000256" key="4">
    <source>
        <dbReference type="ARBA" id="ARBA00022448"/>
    </source>
</evidence>
<dbReference type="InterPro" id="IPR033370">
    <property type="entry name" value="COG1"/>
</dbReference>
<dbReference type="GO" id="GO:0000139">
    <property type="term" value="C:Golgi membrane"/>
    <property type="evidence" value="ECO:0007669"/>
    <property type="project" value="UniProtKB-SubCell"/>
</dbReference>
<keyword evidence="7" id="KW-0472">Membrane</keyword>
<evidence type="ECO:0000313" key="9">
    <source>
        <dbReference type="EMBL" id="TFL06106.1"/>
    </source>
</evidence>